<dbReference type="Proteomes" id="UP000800038">
    <property type="component" value="Unassembled WGS sequence"/>
</dbReference>
<proteinExistence type="predicted"/>
<evidence type="ECO:0000313" key="1">
    <source>
        <dbReference type="EMBL" id="KAF1947294.1"/>
    </source>
</evidence>
<protein>
    <submittedName>
        <fullName evidence="1">Uncharacterized protein</fullName>
    </submittedName>
</protein>
<evidence type="ECO:0000313" key="2">
    <source>
        <dbReference type="Proteomes" id="UP000800038"/>
    </source>
</evidence>
<organism evidence="1 2">
    <name type="scientific">Clathrospora elynae</name>
    <dbReference type="NCBI Taxonomy" id="706981"/>
    <lineage>
        <taxon>Eukaryota</taxon>
        <taxon>Fungi</taxon>
        <taxon>Dikarya</taxon>
        <taxon>Ascomycota</taxon>
        <taxon>Pezizomycotina</taxon>
        <taxon>Dothideomycetes</taxon>
        <taxon>Pleosporomycetidae</taxon>
        <taxon>Pleosporales</taxon>
        <taxon>Diademaceae</taxon>
        <taxon>Clathrospora</taxon>
    </lineage>
</organism>
<sequence>MLARVVATLEEKEMQRCRDAEMQGRSIIVPTYCGERTSRQRVMSARGRRKEKDGQKHIIPHHTSYQFRNIGYQCQPTYHFLMSCQTYHRFECAVWKNGRCSLDAKMIIRYCSGPTACVATTLPDDQGRLIGSSRYCEKRPASPAAKSRVWCFLTVQMKTEELRCIGYLGRARLCICLYMCYPNL</sequence>
<name>A0A6A5T5C9_9PLEO</name>
<accession>A0A6A5T5C9</accession>
<gene>
    <name evidence="1" type="ORF">EJ02DRAFT_139524</name>
</gene>
<reference evidence="1" key="1">
    <citation type="journal article" date="2020" name="Stud. Mycol.">
        <title>101 Dothideomycetes genomes: a test case for predicting lifestyles and emergence of pathogens.</title>
        <authorList>
            <person name="Haridas S."/>
            <person name="Albert R."/>
            <person name="Binder M."/>
            <person name="Bloem J."/>
            <person name="Labutti K."/>
            <person name="Salamov A."/>
            <person name="Andreopoulos B."/>
            <person name="Baker S."/>
            <person name="Barry K."/>
            <person name="Bills G."/>
            <person name="Bluhm B."/>
            <person name="Cannon C."/>
            <person name="Castanera R."/>
            <person name="Culley D."/>
            <person name="Daum C."/>
            <person name="Ezra D."/>
            <person name="Gonzalez J."/>
            <person name="Henrissat B."/>
            <person name="Kuo A."/>
            <person name="Liang C."/>
            <person name="Lipzen A."/>
            <person name="Lutzoni F."/>
            <person name="Magnuson J."/>
            <person name="Mondo S."/>
            <person name="Nolan M."/>
            <person name="Ohm R."/>
            <person name="Pangilinan J."/>
            <person name="Park H.-J."/>
            <person name="Ramirez L."/>
            <person name="Alfaro M."/>
            <person name="Sun H."/>
            <person name="Tritt A."/>
            <person name="Yoshinaga Y."/>
            <person name="Zwiers L.-H."/>
            <person name="Turgeon B."/>
            <person name="Goodwin S."/>
            <person name="Spatafora J."/>
            <person name="Crous P."/>
            <person name="Grigoriev I."/>
        </authorList>
    </citation>
    <scope>NUCLEOTIDE SEQUENCE</scope>
    <source>
        <strain evidence="1">CBS 161.51</strain>
    </source>
</reference>
<dbReference type="AlphaFoldDB" id="A0A6A5T5C9"/>
<dbReference type="EMBL" id="ML975999">
    <property type="protein sequence ID" value="KAF1947294.1"/>
    <property type="molecule type" value="Genomic_DNA"/>
</dbReference>
<keyword evidence="2" id="KW-1185">Reference proteome</keyword>